<keyword evidence="5 8" id="KW-1133">Transmembrane helix</keyword>
<evidence type="ECO:0000256" key="3">
    <source>
        <dbReference type="ARBA" id="ARBA00022692"/>
    </source>
</evidence>
<keyword evidence="4" id="KW-0283">Flagellar rotation</keyword>
<keyword evidence="6 8" id="KW-0472">Membrane</keyword>
<comment type="similarity">
    <text evidence="7">Belongs to the exbB/tolQ family.</text>
</comment>
<dbReference type="InterPro" id="IPR047055">
    <property type="entry name" value="MotA-like"/>
</dbReference>
<evidence type="ECO:0000313" key="11">
    <source>
        <dbReference type="EMBL" id="MDZ5456137.1"/>
    </source>
</evidence>
<evidence type="ECO:0000259" key="9">
    <source>
        <dbReference type="Pfam" id="PF01618"/>
    </source>
</evidence>
<keyword evidence="2" id="KW-1003">Cell membrane</keyword>
<evidence type="ECO:0000256" key="4">
    <source>
        <dbReference type="ARBA" id="ARBA00022779"/>
    </source>
</evidence>
<keyword evidence="12" id="KW-1185">Reference proteome</keyword>
<evidence type="ECO:0000256" key="6">
    <source>
        <dbReference type="ARBA" id="ARBA00023136"/>
    </source>
</evidence>
<dbReference type="Pfam" id="PF20560">
    <property type="entry name" value="MotA_N"/>
    <property type="match status" value="1"/>
</dbReference>
<dbReference type="Proteomes" id="UP001293718">
    <property type="component" value="Unassembled WGS sequence"/>
</dbReference>
<evidence type="ECO:0000313" key="12">
    <source>
        <dbReference type="Proteomes" id="UP001293718"/>
    </source>
</evidence>
<comment type="caution">
    <text evidence="11">The sequence shown here is derived from an EMBL/GenBank/DDBJ whole genome shotgun (WGS) entry which is preliminary data.</text>
</comment>
<evidence type="ECO:0000256" key="8">
    <source>
        <dbReference type="SAM" id="Phobius"/>
    </source>
</evidence>
<feature type="transmembrane region" description="Helical" evidence="8">
    <location>
        <begin position="149"/>
        <end position="169"/>
    </location>
</feature>
<dbReference type="Pfam" id="PF01618">
    <property type="entry name" value="MotA_ExbB"/>
    <property type="match status" value="1"/>
</dbReference>
<evidence type="ECO:0000256" key="1">
    <source>
        <dbReference type="ARBA" id="ARBA00004651"/>
    </source>
</evidence>
<dbReference type="RefSeq" id="WP_066342048.1">
    <property type="nucleotide sequence ID" value="NZ_JAXOJX010000006.1"/>
</dbReference>
<dbReference type="NCBIfam" id="NF006583">
    <property type="entry name" value="PRK09109.1"/>
    <property type="match status" value="1"/>
</dbReference>
<evidence type="ECO:0000256" key="2">
    <source>
        <dbReference type="ARBA" id="ARBA00022475"/>
    </source>
</evidence>
<dbReference type="PANTHER" id="PTHR30433">
    <property type="entry name" value="CHEMOTAXIS PROTEIN MOTA"/>
    <property type="match status" value="1"/>
</dbReference>
<comment type="subcellular location">
    <subcellularLocation>
        <location evidence="1">Cell membrane</location>
        <topology evidence="1">Multi-pass membrane protein</topology>
    </subcellularLocation>
    <subcellularLocation>
        <location evidence="7">Membrane</location>
        <topology evidence="7">Multi-pass membrane protein</topology>
    </subcellularLocation>
</comment>
<sequence>MDFLTIVGALVALAAIGTGFALEGGNLLVLLQTEALLIVVGGTLGAVMIQNTWIRFFDGVKQLRWVFSSPKPVDRDSLAQLLEWGRKAKMEGMLGLENVDTAGISQFAARGLQLLANGVPTPVIDDALRRELEAYERNQTAAAKIWHQAGGYSPTFGIVGAVLGLIQMTSHITEPVELGKGIAVAFVATLYGVGLANLAYLPVYGKIKAQIDNELRYRKLYLDGILAISRKESPKTIETRLVGDVRQRADEVLA</sequence>
<organism evidence="11 12">
    <name type="scientific">Azohydromonas lata</name>
    <dbReference type="NCBI Taxonomy" id="45677"/>
    <lineage>
        <taxon>Bacteria</taxon>
        <taxon>Pseudomonadati</taxon>
        <taxon>Pseudomonadota</taxon>
        <taxon>Betaproteobacteria</taxon>
        <taxon>Burkholderiales</taxon>
        <taxon>Sphaerotilaceae</taxon>
        <taxon>Azohydromonas</taxon>
    </lineage>
</organism>
<evidence type="ECO:0000256" key="7">
    <source>
        <dbReference type="RuleBase" id="RU004057"/>
    </source>
</evidence>
<feature type="transmembrane region" description="Helical" evidence="8">
    <location>
        <begin position="31"/>
        <end position="54"/>
    </location>
</feature>
<keyword evidence="11" id="KW-0969">Cilium</keyword>
<protein>
    <submittedName>
        <fullName evidence="11">Flagellar motor protein</fullName>
    </submittedName>
</protein>
<proteinExistence type="inferred from homology"/>
<dbReference type="InterPro" id="IPR002898">
    <property type="entry name" value="MotA_ExbB_proton_chnl"/>
</dbReference>
<keyword evidence="3 8" id="KW-0812">Transmembrane</keyword>
<evidence type="ECO:0000256" key="5">
    <source>
        <dbReference type="ARBA" id="ARBA00022989"/>
    </source>
</evidence>
<name>A0ABU5IAL1_9BURK</name>
<dbReference type="EMBL" id="JAXOJX010000006">
    <property type="protein sequence ID" value="MDZ5456137.1"/>
    <property type="molecule type" value="Genomic_DNA"/>
</dbReference>
<feature type="transmembrane region" description="Helical" evidence="8">
    <location>
        <begin position="181"/>
        <end position="201"/>
    </location>
</feature>
<keyword evidence="7" id="KW-0813">Transport</keyword>
<evidence type="ECO:0000259" key="10">
    <source>
        <dbReference type="Pfam" id="PF20560"/>
    </source>
</evidence>
<feature type="domain" description="Motility protein A N-terminal" evidence="10">
    <location>
        <begin position="6"/>
        <end position="78"/>
    </location>
</feature>
<gene>
    <name evidence="11" type="ORF">SM757_06085</name>
</gene>
<dbReference type="InterPro" id="IPR046786">
    <property type="entry name" value="MotA_N"/>
</dbReference>
<keyword evidence="11" id="KW-0966">Cell projection</keyword>
<reference evidence="11 12" key="1">
    <citation type="submission" date="2023-11" db="EMBL/GenBank/DDBJ databases">
        <title>Draft genome of Azohydromonas lata strain H1 (DSM1123), a polyhydroxyalkanoate producer.</title>
        <authorList>
            <person name="Traversa D."/>
            <person name="D'Addabbo P."/>
            <person name="Pazzani C."/>
            <person name="Manzari C."/>
            <person name="Chiara M."/>
            <person name="Scrascia M."/>
        </authorList>
    </citation>
    <scope>NUCLEOTIDE SEQUENCE [LARGE SCALE GENOMIC DNA]</scope>
    <source>
        <strain evidence="11 12">H1</strain>
    </source>
</reference>
<keyword evidence="11" id="KW-0282">Flagellum</keyword>
<accession>A0ABU5IAL1</accession>
<dbReference type="PANTHER" id="PTHR30433:SF3">
    <property type="entry name" value="MOTILITY PROTEIN A"/>
    <property type="match status" value="1"/>
</dbReference>
<keyword evidence="7" id="KW-0653">Protein transport</keyword>
<feature type="domain" description="MotA/TolQ/ExbB proton channel" evidence="9">
    <location>
        <begin position="104"/>
        <end position="217"/>
    </location>
</feature>